<dbReference type="RefSeq" id="WP_349430948.1">
    <property type="nucleotide sequence ID" value="NZ_CP157400.1"/>
</dbReference>
<dbReference type="GO" id="GO:0016020">
    <property type="term" value="C:membrane"/>
    <property type="evidence" value="ECO:0007669"/>
    <property type="project" value="UniProtKB-SubCell"/>
</dbReference>
<dbReference type="InterPro" id="IPR004680">
    <property type="entry name" value="Cit_transptr-like_dom"/>
</dbReference>
<gene>
    <name evidence="8" type="ORF">BB06_04535</name>
</gene>
<protein>
    <submittedName>
        <fullName evidence="8">SLC13 family permease</fullName>
    </submittedName>
</protein>
<dbReference type="Pfam" id="PF03600">
    <property type="entry name" value="CitMHS"/>
    <property type="match status" value="1"/>
</dbReference>
<evidence type="ECO:0000313" key="8">
    <source>
        <dbReference type="EMBL" id="XBS09198.1"/>
    </source>
</evidence>
<feature type="transmembrane region" description="Helical" evidence="6">
    <location>
        <begin position="105"/>
        <end position="125"/>
    </location>
</feature>
<feature type="transmembrane region" description="Helical" evidence="6">
    <location>
        <begin position="234"/>
        <end position="253"/>
    </location>
</feature>
<dbReference type="GO" id="GO:0055085">
    <property type="term" value="P:transmembrane transport"/>
    <property type="evidence" value="ECO:0007669"/>
    <property type="project" value="InterPro"/>
</dbReference>
<evidence type="ECO:0000256" key="1">
    <source>
        <dbReference type="ARBA" id="ARBA00004141"/>
    </source>
</evidence>
<sequence>MHDKIMWIALGVFLVSCLLSPLQLGDINWKTIFALFALMVVVKCYEELHLLSFAASVLIQKATNTRQIVRMLVLLSFFSAMLLTNDVAIITLLPLLFIISEKAHLKLVIPTILITMAANLGSMLTPMGNPQNLFILNYYHLSIIQMLTMALAISLTSLLFLASCLLLVPKTPLQGMTINVPAINLKQTIIAGLVTVIVLSGVFSILPLEVMLISAIGLGLLINHNVFDKVDYGLLITFLFFFMAAGNLSRYPILTQTLHQLLQSSTSIYLSSIFSSQIISNVPATILLSKFTNDVYPLFLGVNIGGLGTLVASLANLLAYKQFRIRHSEPFMLRFSILNLVGLVLLGLVGWVLIVFFE</sequence>
<evidence type="ECO:0000256" key="4">
    <source>
        <dbReference type="ARBA" id="ARBA00022989"/>
    </source>
</evidence>
<dbReference type="AlphaFoldDB" id="A0AAU7NNN0"/>
<evidence type="ECO:0000256" key="5">
    <source>
        <dbReference type="ARBA" id="ARBA00023136"/>
    </source>
</evidence>
<name>A0AAU7NNN0_PEDPE</name>
<feature type="transmembrane region" description="Helical" evidence="6">
    <location>
        <begin position="331"/>
        <end position="357"/>
    </location>
</feature>
<evidence type="ECO:0000256" key="6">
    <source>
        <dbReference type="SAM" id="Phobius"/>
    </source>
</evidence>
<dbReference type="InterPro" id="IPR051475">
    <property type="entry name" value="Diverse_Ion_Transporter"/>
</dbReference>
<comment type="subcellular location">
    <subcellularLocation>
        <location evidence="1">Membrane</location>
        <topology evidence="1">Multi-pass membrane protein</topology>
    </subcellularLocation>
</comment>
<evidence type="ECO:0000256" key="2">
    <source>
        <dbReference type="ARBA" id="ARBA00022448"/>
    </source>
</evidence>
<keyword evidence="3 6" id="KW-0812">Transmembrane</keyword>
<feature type="transmembrane region" description="Helical" evidence="6">
    <location>
        <begin position="71"/>
        <end position="99"/>
    </location>
</feature>
<proteinExistence type="predicted"/>
<evidence type="ECO:0000256" key="3">
    <source>
        <dbReference type="ARBA" id="ARBA00022692"/>
    </source>
</evidence>
<reference evidence="8" key="1">
    <citation type="submission" date="2014-02" db="EMBL/GenBank/DDBJ databases">
        <authorList>
            <person name="Zhao D."/>
            <person name="Dong X."/>
            <person name="Li Y."/>
            <person name="Lv L."/>
            <person name="Zhao D."/>
            <person name="Gao Y."/>
            <person name="Wang Y."/>
            <person name="Li Y."/>
        </authorList>
    </citation>
    <scope>NUCLEOTIDE SEQUENCE</scope>
    <source>
        <strain evidence="8">CGMCC 7049</strain>
    </source>
</reference>
<keyword evidence="2" id="KW-0813">Transport</keyword>
<dbReference type="PANTHER" id="PTHR43568">
    <property type="entry name" value="P PROTEIN"/>
    <property type="match status" value="1"/>
</dbReference>
<keyword evidence="4 6" id="KW-1133">Transmembrane helix</keyword>
<feature type="transmembrane region" description="Helical" evidence="6">
    <location>
        <begin position="146"/>
        <end position="169"/>
    </location>
</feature>
<feature type="transmembrane region" description="Helical" evidence="6">
    <location>
        <begin position="189"/>
        <end position="222"/>
    </location>
</feature>
<dbReference type="PANTHER" id="PTHR43568:SF1">
    <property type="entry name" value="P PROTEIN"/>
    <property type="match status" value="1"/>
</dbReference>
<keyword evidence="5 6" id="KW-0472">Membrane</keyword>
<feature type="transmembrane region" description="Helical" evidence="6">
    <location>
        <begin position="295"/>
        <end position="319"/>
    </location>
</feature>
<reference evidence="8" key="2">
    <citation type="submission" date="2024-05" db="EMBL/GenBank/DDBJ databases">
        <authorList>
            <person name="Chen H."/>
        </authorList>
    </citation>
    <scope>NUCLEOTIDE SEQUENCE</scope>
    <source>
        <strain evidence="8">CGMCC 7049</strain>
    </source>
</reference>
<evidence type="ECO:0000259" key="7">
    <source>
        <dbReference type="Pfam" id="PF03600"/>
    </source>
</evidence>
<dbReference type="PROSITE" id="PS51257">
    <property type="entry name" value="PROKAR_LIPOPROTEIN"/>
    <property type="match status" value="1"/>
</dbReference>
<feature type="domain" description="Citrate transporter-like" evidence="7">
    <location>
        <begin position="6"/>
        <end position="290"/>
    </location>
</feature>
<organism evidence="8">
    <name type="scientific">Pediococcus pentosaceus CGMCC 7049</name>
    <dbReference type="NCBI Taxonomy" id="1460385"/>
    <lineage>
        <taxon>Bacteria</taxon>
        <taxon>Bacillati</taxon>
        <taxon>Bacillota</taxon>
        <taxon>Bacilli</taxon>
        <taxon>Lactobacillales</taxon>
        <taxon>Lactobacillaceae</taxon>
        <taxon>Pediococcus</taxon>
    </lineage>
</organism>
<dbReference type="EMBL" id="CP157400">
    <property type="protein sequence ID" value="XBS09198.1"/>
    <property type="molecule type" value="Genomic_DNA"/>
</dbReference>
<accession>A0AAU7NNN0</accession>